<sequence length="59" mass="6986">MAIGQIHIGVNKQDIDATRKVVCPGFIIIHFYYVYWLINDAYKYISVVFFCFIYEGEFI</sequence>
<dbReference type="EMBL" id="QFVP01000001">
    <property type="protein sequence ID" value="THE42826.1"/>
    <property type="molecule type" value="Genomic_DNA"/>
</dbReference>
<name>A0ABY2Q1A5_9ENTR</name>
<keyword evidence="1" id="KW-0812">Transmembrane</keyword>
<proteinExistence type="predicted"/>
<reference evidence="2 3" key="1">
    <citation type="submission" date="2018-05" db="EMBL/GenBank/DDBJ databases">
        <title>Isolation and genomic analyses of lactose-positive bacteria from faecal samples of preterm neonates.</title>
        <authorList>
            <person name="Chen Y."/>
            <person name="Brook T.C."/>
            <person name="O'Neill I."/>
            <person name="Soe C.Z."/>
            <person name="Hall L.J."/>
            <person name="Hoyles L."/>
        </authorList>
    </citation>
    <scope>NUCLEOTIDE SEQUENCE [LARGE SCALE GENOMIC DNA]</scope>
    <source>
        <strain evidence="2 3">P080C CL</strain>
    </source>
</reference>
<evidence type="ECO:0000313" key="3">
    <source>
        <dbReference type="Proteomes" id="UP000306790"/>
    </source>
</evidence>
<accession>A0ABY2Q1A5</accession>
<organism evidence="2 3">
    <name type="scientific">Citrobacter murliniae</name>
    <dbReference type="NCBI Taxonomy" id="67829"/>
    <lineage>
        <taxon>Bacteria</taxon>
        <taxon>Pseudomonadati</taxon>
        <taxon>Pseudomonadota</taxon>
        <taxon>Gammaproteobacteria</taxon>
        <taxon>Enterobacterales</taxon>
        <taxon>Enterobacteriaceae</taxon>
        <taxon>Citrobacter</taxon>
        <taxon>Citrobacter freundii complex</taxon>
    </lineage>
</organism>
<comment type="caution">
    <text evidence="2">The sequence shown here is derived from an EMBL/GenBank/DDBJ whole genome shotgun (WGS) entry which is preliminary data.</text>
</comment>
<dbReference type="Proteomes" id="UP000306790">
    <property type="component" value="Unassembled WGS sequence"/>
</dbReference>
<gene>
    <name evidence="2" type="ORF">DJ535_03035</name>
</gene>
<feature type="transmembrane region" description="Helical" evidence="1">
    <location>
        <begin position="21"/>
        <end position="38"/>
    </location>
</feature>
<protein>
    <submittedName>
        <fullName evidence="2">Uncharacterized protein</fullName>
    </submittedName>
</protein>
<keyword evidence="1" id="KW-0472">Membrane</keyword>
<evidence type="ECO:0000313" key="2">
    <source>
        <dbReference type="EMBL" id="THE42826.1"/>
    </source>
</evidence>
<keyword evidence="1" id="KW-1133">Transmembrane helix</keyword>
<keyword evidence="3" id="KW-1185">Reference proteome</keyword>
<evidence type="ECO:0000256" key="1">
    <source>
        <dbReference type="SAM" id="Phobius"/>
    </source>
</evidence>